<keyword evidence="2" id="KW-1185">Reference proteome</keyword>
<gene>
    <name evidence="1" type="ORF">PG986_010771</name>
</gene>
<dbReference type="RefSeq" id="XP_066696484.1">
    <property type="nucleotide sequence ID" value="XM_066846993.1"/>
</dbReference>
<comment type="caution">
    <text evidence="1">The sequence shown here is derived from an EMBL/GenBank/DDBJ whole genome shotgun (WGS) entry which is preliminary data.</text>
</comment>
<accession>A0ABR1Q3C0</accession>
<dbReference type="EMBL" id="JAQQWE010000007">
    <property type="protein sequence ID" value="KAK7946450.1"/>
    <property type="molecule type" value="Genomic_DNA"/>
</dbReference>
<evidence type="ECO:0000313" key="1">
    <source>
        <dbReference type="EMBL" id="KAK7946450.1"/>
    </source>
</evidence>
<organism evidence="1 2">
    <name type="scientific">Apiospora aurea</name>
    <dbReference type="NCBI Taxonomy" id="335848"/>
    <lineage>
        <taxon>Eukaryota</taxon>
        <taxon>Fungi</taxon>
        <taxon>Dikarya</taxon>
        <taxon>Ascomycota</taxon>
        <taxon>Pezizomycotina</taxon>
        <taxon>Sordariomycetes</taxon>
        <taxon>Xylariomycetidae</taxon>
        <taxon>Amphisphaeriales</taxon>
        <taxon>Apiosporaceae</taxon>
        <taxon>Apiospora</taxon>
    </lineage>
</organism>
<protein>
    <recommendedName>
        <fullName evidence="3">F-box domain-containing protein</fullName>
    </recommendedName>
</protein>
<evidence type="ECO:0000313" key="2">
    <source>
        <dbReference type="Proteomes" id="UP001391051"/>
    </source>
</evidence>
<name>A0ABR1Q3C0_9PEZI</name>
<dbReference type="GeneID" id="92080055"/>
<evidence type="ECO:0008006" key="3">
    <source>
        <dbReference type="Google" id="ProtNLM"/>
    </source>
</evidence>
<dbReference type="Proteomes" id="UP001391051">
    <property type="component" value="Unassembled WGS sequence"/>
</dbReference>
<reference evidence="1 2" key="1">
    <citation type="submission" date="2023-01" db="EMBL/GenBank/DDBJ databases">
        <title>Analysis of 21 Apiospora genomes using comparative genomics revels a genus with tremendous synthesis potential of carbohydrate active enzymes and secondary metabolites.</title>
        <authorList>
            <person name="Sorensen T."/>
        </authorList>
    </citation>
    <scope>NUCLEOTIDE SEQUENCE [LARGE SCALE GENOMIC DNA]</scope>
    <source>
        <strain evidence="1 2">CBS 24483</strain>
    </source>
</reference>
<sequence>MDRLPPEILGGILHLVCHISDEKERCSYATVSQNWQAFVERATFPTLYLNQSRLGEAQAKGIITPARQSYVRCIKFTAIVPGKYYTENPGMTSQRSNEAVFEAVAKLLGAVKTWSSPPCGVELALEVDYEATPKLPDLEDGLGWDYRCSLVSLPHDAYLRLPEVSCITTVTYNPKRDTLLFLVPKTCCEIASQFPNVHTIIWLFRSKIFDRDMGTREMSPMQLRNDFATGISMLPGSVRKAFICWGSLTDDATVPTCLKETFDPLSLALREFTKQLEQLYIDAVVGNELFNDPSLNHDSEKPLWPRLRVIEISTHARTPQGYDTFDLDMCVHETDDHTEAQYRVGHLFKPGEVWCLALARAAAHMPMLEFLCIKWHINESPRLKYAVDVSSSGATFEMRSSPGLVIPDVIQNAWWKAARVHIREGEDYTSW</sequence>
<proteinExistence type="predicted"/>